<name>A0A917EU31_HALAA</name>
<dbReference type="InterPro" id="IPR013653">
    <property type="entry name" value="GCN5-like_dom"/>
</dbReference>
<dbReference type="PROSITE" id="PS51186">
    <property type="entry name" value="GNAT"/>
    <property type="match status" value="1"/>
</dbReference>
<dbReference type="Proteomes" id="UP000660110">
    <property type="component" value="Unassembled WGS sequence"/>
</dbReference>
<accession>A0A917EU31</accession>
<dbReference type="GO" id="GO:0016747">
    <property type="term" value="F:acyltransferase activity, transferring groups other than amino-acyl groups"/>
    <property type="evidence" value="ECO:0007669"/>
    <property type="project" value="InterPro"/>
</dbReference>
<keyword evidence="2" id="KW-0012">Acyltransferase</keyword>
<organism evidence="4 5">
    <name type="scientific">Halobacillus andaensis</name>
    <dbReference type="NCBI Taxonomy" id="1176239"/>
    <lineage>
        <taxon>Bacteria</taxon>
        <taxon>Bacillati</taxon>
        <taxon>Bacillota</taxon>
        <taxon>Bacilli</taxon>
        <taxon>Bacillales</taxon>
        <taxon>Bacillaceae</taxon>
        <taxon>Halobacillus</taxon>
    </lineage>
</organism>
<evidence type="ECO:0000313" key="5">
    <source>
        <dbReference type="Proteomes" id="UP000660110"/>
    </source>
</evidence>
<evidence type="ECO:0000256" key="2">
    <source>
        <dbReference type="ARBA" id="ARBA00023315"/>
    </source>
</evidence>
<dbReference type="PANTHER" id="PTHR43877">
    <property type="entry name" value="AMINOALKYLPHOSPHONATE N-ACETYLTRANSFERASE-RELATED-RELATED"/>
    <property type="match status" value="1"/>
</dbReference>
<evidence type="ECO:0000256" key="1">
    <source>
        <dbReference type="ARBA" id="ARBA00022679"/>
    </source>
</evidence>
<keyword evidence="5" id="KW-1185">Reference proteome</keyword>
<dbReference type="RefSeq" id="WP_188376386.1">
    <property type="nucleotide sequence ID" value="NZ_BMEL01000001.1"/>
</dbReference>
<proteinExistence type="predicted"/>
<dbReference type="Gene3D" id="3.40.630.30">
    <property type="match status" value="1"/>
</dbReference>
<comment type="caution">
    <text evidence="4">The sequence shown here is derived from an EMBL/GenBank/DDBJ whole genome shotgun (WGS) entry which is preliminary data.</text>
</comment>
<evidence type="ECO:0000313" key="4">
    <source>
        <dbReference type="EMBL" id="GGF13615.1"/>
    </source>
</evidence>
<evidence type="ECO:0000259" key="3">
    <source>
        <dbReference type="PROSITE" id="PS51186"/>
    </source>
</evidence>
<dbReference type="EMBL" id="BMEL01000001">
    <property type="protein sequence ID" value="GGF13615.1"/>
    <property type="molecule type" value="Genomic_DNA"/>
</dbReference>
<reference evidence="4" key="2">
    <citation type="submission" date="2020-09" db="EMBL/GenBank/DDBJ databases">
        <authorList>
            <person name="Sun Q."/>
            <person name="Zhou Y."/>
        </authorList>
    </citation>
    <scope>NUCLEOTIDE SEQUENCE</scope>
    <source>
        <strain evidence="4">CGMCC 1.12153</strain>
    </source>
</reference>
<reference evidence="4" key="1">
    <citation type="journal article" date="2014" name="Int. J. Syst. Evol. Microbiol.">
        <title>Complete genome sequence of Corynebacterium casei LMG S-19264T (=DSM 44701T), isolated from a smear-ripened cheese.</title>
        <authorList>
            <consortium name="US DOE Joint Genome Institute (JGI-PGF)"/>
            <person name="Walter F."/>
            <person name="Albersmeier A."/>
            <person name="Kalinowski J."/>
            <person name="Ruckert C."/>
        </authorList>
    </citation>
    <scope>NUCLEOTIDE SEQUENCE</scope>
    <source>
        <strain evidence="4">CGMCC 1.12153</strain>
    </source>
</reference>
<dbReference type="CDD" id="cd04301">
    <property type="entry name" value="NAT_SF"/>
    <property type="match status" value="1"/>
</dbReference>
<dbReference type="InterPro" id="IPR050832">
    <property type="entry name" value="Bact_Acetyltransf"/>
</dbReference>
<keyword evidence="1" id="KW-0808">Transferase</keyword>
<dbReference type="InterPro" id="IPR016181">
    <property type="entry name" value="Acyl_CoA_acyltransferase"/>
</dbReference>
<dbReference type="InterPro" id="IPR000182">
    <property type="entry name" value="GNAT_dom"/>
</dbReference>
<sequence length="175" mass="20165">MKYNIRKAKAADAEEIAKVSTSSWKSTYENILPDSFLSSLDPRNKRSKWEEFIVEEAENFVYVVETMDGEVVGFCHGGLERTRNYPFRGELYAIYFYKEVQGDGLGQKLLEVLARKLQSEGIQSMLVWVLEENPYRRFYETLGGAVLDEKQITIDGYELTEVAYGWTDVSVMINN</sequence>
<dbReference type="Pfam" id="PF08445">
    <property type="entry name" value="FR47"/>
    <property type="match status" value="1"/>
</dbReference>
<dbReference type="SUPFAM" id="SSF55729">
    <property type="entry name" value="Acyl-CoA N-acyltransferases (Nat)"/>
    <property type="match status" value="1"/>
</dbReference>
<protein>
    <submittedName>
        <fullName evidence="4">N-acetyltransferase</fullName>
    </submittedName>
</protein>
<gene>
    <name evidence="4" type="ORF">GCM10010954_10430</name>
</gene>
<feature type="domain" description="N-acetyltransferase" evidence="3">
    <location>
        <begin position="3"/>
        <end position="175"/>
    </location>
</feature>
<dbReference type="AlphaFoldDB" id="A0A917EU31"/>